<name>A0A0F8YKT6_9ZZZZ</name>
<accession>A0A0F8YKT6</accession>
<gene>
    <name evidence="1" type="ORF">LCGC14_3081280</name>
</gene>
<dbReference type="AlphaFoldDB" id="A0A0F8YKT6"/>
<sequence>MRGAEISELELGTDGGVTVKGLATIFEDGEVVGESYLASSLRKSVEARGPVALDSTIRLYNNGYYGASWIDKHGEGPNSPEHHGGDISHHLSDVERIARLNTPDWDDWCGNACHRVSEYLNEKGIPHRIEFAGGEDDATPDWPLGNHTFIRLPEGAVLDPTITQFADYPPVAEAIGNKKVGVFSPDHPLHQWYEHGPKWTGHEPLVSP</sequence>
<comment type="caution">
    <text evidence="1">The sequence shown here is derived from an EMBL/GenBank/DDBJ whole genome shotgun (WGS) entry which is preliminary data.</text>
</comment>
<reference evidence="1" key="1">
    <citation type="journal article" date="2015" name="Nature">
        <title>Complex archaea that bridge the gap between prokaryotes and eukaryotes.</title>
        <authorList>
            <person name="Spang A."/>
            <person name="Saw J.H."/>
            <person name="Jorgensen S.L."/>
            <person name="Zaremba-Niedzwiedzka K."/>
            <person name="Martijn J."/>
            <person name="Lind A.E."/>
            <person name="van Eijk R."/>
            <person name="Schleper C."/>
            <person name="Guy L."/>
            <person name="Ettema T.J."/>
        </authorList>
    </citation>
    <scope>NUCLEOTIDE SEQUENCE</scope>
</reference>
<proteinExistence type="predicted"/>
<evidence type="ECO:0000313" key="1">
    <source>
        <dbReference type="EMBL" id="KKK54779.1"/>
    </source>
</evidence>
<dbReference type="EMBL" id="LAZR01065822">
    <property type="protein sequence ID" value="KKK54779.1"/>
    <property type="molecule type" value="Genomic_DNA"/>
</dbReference>
<protein>
    <submittedName>
        <fullName evidence="1">Uncharacterized protein</fullName>
    </submittedName>
</protein>
<organism evidence="1">
    <name type="scientific">marine sediment metagenome</name>
    <dbReference type="NCBI Taxonomy" id="412755"/>
    <lineage>
        <taxon>unclassified sequences</taxon>
        <taxon>metagenomes</taxon>
        <taxon>ecological metagenomes</taxon>
    </lineage>
</organism>